<dbReference type="STRING" id="340021.TM5383_02416"/>
<protein>
    <submittedName>
        <fullName evidence="1">ABC-type molybdate transport system, ATPase component</fullName>
    </submittedName>
</protein>
<dbReference type="AlphaFoldDB" id="A0A0P1GR62"/>
<dbReference type="EMBL" id="CYSF01000012">
    <property type="protein sequence ID" value="CUH85188.1"/>
    <property type="molecule type" value="Genomic_DNA"/>
</dbReference>
<dbReference type="InterPro" id="IPR018912">
    <property type="entry name" value="DUF2478"/>
</dbReference>
<dbReference type="RefSeq" id="WP_058319260.1">
    <property type="nucleotide sequence ID" value="NZ_CYSF01000012.1"/>
</dbReference>
<dbReference type="OrthoDB" id="5918880at2"/>
<gene>
    <name evidence="1" type="ORF">TM5383_02416</name>
</gene>
<dbReference type="Pfam" id="PF10649">
    <property type="entry name" value="DUF2478"/>
    <property type="match status" value="1"/>
</dbReference>
<evidence type="ECO:0000313" key="1">
    <source>
        <dbReference type="EMBL" id="CUH85188.1"/>
    </source>
</evidence>
<reference evidence="1 2" key="1">
    <citation type="submission" date="2015-09" db="EMBL/GenBank/DDBJ databases">
        <authorList>
            <consortium name="Swine Surveillance"/>
        </authorList>
    </citation>
    <scope>NUCLEOTIDE SEQUENCE [LARGE SCALE GENOMIC DNA]</scope>
    <source>
        <strain evidence="1 2">CECT 8383</strain>
    </source>
</reference>
<proteinExistence type="predicted"/>
<evidence type="ECO:0000313" key="2">
    <source>
        <dbReference type="Proteomes" id="UP000051681"/>
    </source>
</evidence>
<accession>A0A0P1GR62</accession>
<dbReference type="Proteomes" id="UP000051681">
    <property type="component" value="Unassembled WGS sequence"/>
</dbReference>
<organism evidence="1 2">
    <name type="scientific">Thalassovita mediterranea</name>
    <dbReference type="NCBI Taxonomy" id="340021"/>
    <lineage>
        <taxon>Bacteria</taxon>
        <taxon>Pseudomonadati</taxon>
        <taxon>Pseudomonadota</taxon>
        <taxon>Alphaproteobacteria</taxon>
        <taxon>Rhodobacterales</taxon>
        <taxon>Roseobacteraceae</taxon>
        <taxon>Thalassovita</taxon>
    </lineage>
</organism>
<name>A0A0P1GR62_9RHOB</name>
<keyword evidence="2" id="KW-1185">Reference proteome</keyword>
<sequence>MKIGYVRIAERGELNRLLAAFAEELTADGVALAGAVQHDIECAPQEKCDMDLQILPTGPVVRISQNLGRDSRGCRLDTVALEQAVGITEAQLSDASPKLVIINKFGKHEADGRGFRSTIALALEKEVPVLVGVNGANITALEEFTGGAVVDAGATLDELRNWLNS</sequence>